<reference evidence="2 3" key="1">
    <citation type="submission" date="2019-05" db="EMBL/GenBank/DDBJ databases">
        <authorList>
            <person name="Farhan Ul Haque M."/>
        </authorList>
    </citation>
    <scope>NUCLEOTIDE SEQUENCE [LARGE SCALE GENOMIC DNA]</scope>
    <source>
        <strain evidence="2">2</strain>
    </source>
</reference>
<name>A0A8B6M188_METTU</name>
<dbReference type="InterPro" id="IPR011681">
    <property type="entry name" value="GcrA"/>
</dbReference>
<keyword evidence="1" id="KW-1133">Transmembrane helix</keyword>
<comment type="caution">
    <text evidence="2">The sequence shown here is derived from an EMBL/GenBank/DDBJ whole genome shotgun (WGS) entry which is preliminary data.</text>
</comment>
<gene>
    <name evidence="2" type="ORF">MPC4_110097</name>
</gene>
<keyword evidence="1" id="KW-0812">Transmembrane</keyword>
<dbReference type="EMBL" id="CABFMQ020000013">
    <property type="protein sequence ID" value="VTZ48797.1"/>
    <property type="molecule type" value="Genomic_DNA"/>
</dbReference>
<dbReference type="Pfam" id="PF07750">
    <property type="entry name" value="GcrA"/>
    <property type="match status" value="1"/>
</dbReference>
<dbReference type="Gene3D" id="1.10.10.60">
    <property type="entry name" value="Homeodomain-like"/>
    <property type="match status" value="1"/>
</dbReference>
<evidence type="ECO:0000256" key="1">
    <source>
        <dbReference type="SAM" id="Phobius"/>
    </source>
</evidence>
<protein>
    <submittedName>
        <fullName evidence="2">Uncharacterized protein</fullName>
    </submittedName>
</protein>
<evidence type="ECO:0000313" key="2">
    <source>
        <dbReference type="EMBL" id="VTZ48797.1"/>
    </source>
</evidence>
<keyword evidence="1" id="KW-0472">Membrane</keyword>
<dbReference type="RefSeq" id="WP_174511280.1">
    <property type="nucleotide sequence ID" value="NZ_CABFMQ020000013.1"/>
</dbReference>
<accession>A0A8B6M188</accession>
<organism evidence="2 3">
    <name type="scientific">Methylocella tundrae</name>
    <dbReference type="NCBI Taxonomy" id="227605"/>
    <lineage>
        <taxon>Bacteria</taxon>
        <taxon>Pseudomonadati</taxon>
        <taxon>Pseudomonadota</taxon>
        <taxon>Alphaproteobacteria</taxon>
        <taxon>Hyphomicrobiales</taxon>
        <taxon>Beijerinckiaceae</taxon>
        <taxon>Methylocella</taxon>
    </lineage>
</organism>
<dbReference type="Proteomes" id="UP000485880">
    <property type="component" value="Unassembled WGS sequence"/>
</dbReference>
<evidence type="ECO:0000313" key="3">
    <source>
        <dbReference type="Proteomes" id="UP000485880"/>
    </source>
</evidence>
<dbReference type="AlphaFoldDB" id="A0A8B6M188"/>
<proteinExistence type="predicted"/>
<feature type="transmembrane region" description="Helical" evidence="1">
    <location>
        <begin position="20"/>
        <end position="53"/>
    </location>
</feature>
<keyword evidence="3" id="KW-1185">Reference proteome</keyword>
<sequence length="377" mass="41820">MYLERGDVNERSLPASWPEVVLNTVATAFASLDVILAGMVAAGLGVDALILYLGLSRTALFDRIAALGLPTPHDRPMRRAGGKSPWTPDDVRQLIALWMAGVHVRSIAESLGRSRSAIYGKRRRLGLPVRDRNSLHYRSVDECRAVAARWAPTHAEESDISANPGAALSGLAAEIYSAQPGPPPARAVLSQEFNLWALEGETIEAPRASTLLPPTVVCRNEPSPETIDARAPAWPLFSELTLWQPPVAPTKRKKTNRVRLSTRNLTEPEKIEIENRGLAGQRPTSIAREMEVTFGQVTSYLRRAMVARFRAAHDIELVEYYDPAVAQANIRRLRLARTDIVVAEKRFGSFWAKRGSGEKWPEWFKRTRAFIDAAMVC</sequence>